<dbReference type="AlphaFoldDB" id="E6ZPT5"/>
<evidence type="ECO:0000313" key="3">
    <source>
        <dbReference type="Proteomes" id="UP000008867"/>
    </source>
</evidence>
<dbReference type="Proteomes" id="UP000008867">
    <property type="component" value="Chromosome 14"/>
</dbReference>
<name>E6ZPT5_SPORE</name>
<protein>
    <submittedName>
        <fullName evidence="2">Uncharacterized protein</fullName>
    </submittedName>
</protein>
<dbReference type="OrthoDB" id="2554984at2759"/>
<proteinExistence type="predicted"/>
<dbReference type="HOGENOM" id="CLU_1468796_0_0_1"/>
<sequence>MEPALPLPLRLDLSFAPAAPIEHATVSDSISLFLSSYAARTGTSNAATTSTEEPSAGASTGGVVAAQLTRLMNGLSGKIDYDAFTSLISNLGRPSADADADADEAMHDATPVEVLESTPSRGVEEEEEAADDAEGALSFSKAQELHEAQTPTLESSLLTQNPLEADSPSKKSKKDKKEKKEKKDKRDKKDKKALKAE</sequence>
<gene>
    <name evidence="2" type="ORF">sr15311</name>
</gene>
<feature type="region of interest" description="Disordered" evidence="1">
    <location>
        <begin position="112"/>
        <end position="197"/>
    </location>
</feature>
<organism evidence="2 3">
    <name type="scientific">Sporisorium reilianum (strain SRZ2)</name>
    <name type="common">Maize head smut fungus</name>
    <dbReference type="NCBI Taxonomy" id="999809"/>
    <lineage>
        <taxon>Eukaryota</taxon>
        <taxon>Fungi</taxon>
        <taxon>Dikarya</taxon>
        <taxon>Basidiomycota</taxon>
        <taxon>Ustilaginomycotina</taxon>
        <taxon>Ustilaginomycetes</taxon>
        <taxon>Ustilaginales</taxon>
        <taxon>Ustilaginaceae</taxon>
        <taxon>Sporisorium</taxon>
    </lineage>
</organism>
<feature type="compositionally biased region" description="Polar residues" evidence="1">
    <location>
        <begin position="149"/>
        <end position="162"/>
    </location>
</feature>
<dbReference type="VEuPathDB" id="FungiDB:sr15311"/>
<dbReference type="EMBL" id="FQ311435">
    <property type="protein sequence ID" value="CBQ69242.1"/>
    <property type="molecule type" value="Genomic_DNA"/>
</dbReference>
<evidence type="ECO:0000313" key="2">
    <source>
        <dbReference type="EMBL" id="CBQ69242.1"/>
    </source>
</evidence>
<dbReference type="eggNOG" id="ENOG502TGKV">
    <property type="taxonomic scope" value="Eukaryota"/>
</dbReference>
<reference evidence="2 3" key="1">
    <citation type="journal article" date="2010" name="Science">
        <title>Pathogenicity determinants in smut fungi revealed by genome comparison.</title>
        <authorList>
            <person name="Schirawski J."/>
            <person name="Mannhaupt G."/>
            <person name="Muench K."/>
            <person name="Brefort T."/>
            <person name="Schipper K."/>
            <person name="Doehlemann G."/>
            <person name="Di Stasio M."/>
            <person name="Roessel N."/>
            <person name="Mendoza-Mendoza A."/>
            <person name="Pester D."/>
            <person name="Mueller O."/>
            <person name="Winterberg B."/>
            <person name="Meyer E."/>
            <person name="Ghareeb H."/>
            <person name="Wollenberg T."/>
            <person name="Muensterkoetter M."/>
            <person name="Wong P."/>
            <person name="Walter M."/>
            <person name="Stukenbrock E."/>
            <person name="Gueldener U."/>
            <person name="Kahmann R."/>
        </authorList>
    </citation>
    <scope>NUCLEOTIDE SEQUENCE [LARGE SCALE GENOMIC DNA]</scope>
    <source>
        <strain evidence="3">SRZ2</strain>
    </source>
</reference>
<evidence type="ECO:0000256" key="1">
    <source>
        <dbReference type="SAM" id="MobiDB-lite"/>
    </source>
</evidence>
<accession>E6ZPT5</accession>
<keyword evidence="3" id="KW-1185">Reference proteome</keyword>
<feature type="compositionally biased region" description="Acidic residues" evidence="1">
    <location>
        <begin position="124"/>
        <end position="134"/>
    </location>
</feature>
<feature type="compositionally biased region" description="Basic residues" evidence="1">
    <location>
        <begin position="170"/>
        <end position="197"/>
    </location>
</feature>